<dbReference type="Proteomes" id="UP000238304">
    <property type="component" value="Chromosome"/>
</dbReference>
<evidence type="ECO:0000313" key="2">
    <source>
        <dbReference type="EMBL" id="AVM51991.1"/>
    </source>
</evidence>
<evidence type="ECO:0000313" key="3">
    <source>
        <dbReference type="Proteomes" id="UP000238304"/>
    </source>
</evidence>
<accession>A0ABM6T5K2</accession>
<feature type="compositionally biased region" description="Basic residues" evidence="1">
    <location>
        <begin position="56"/>
        <end position="66"/>
    </location>
</feature>
<dbReference type="EMBL" id="CP027231">
    <property type="protein sequence ID" value="AVM51991.1"/>
    <property type="molecule type" value="Genomic_DNA"/>
</dbReference>
<reference evidence="2 3" key="1">
    <citation type="submission" date="2018-02" db="EMBL/GenBank/DDBJ databases">
        <authorList>
            <person name="Holder M.E."/>
            <person name="Ajami N.J."/>
            <person name="Petrosino J.F."/>
        </authorList>
    </citation>
    <scope>NUCLEOTIDE SEQUENCE [LARGE SCALE GENOMIC DNA]</scope>
    <source>
        <strain evidence="2 3">ATCC 33285</strain>
    </source>
</reference>
<protein>
    <submittedName>
        <fullName evidence="2">Uncharacterized protein</fullName>
    </submittedName>
</protein>
<gene>
    <name evidence="2" type="ORF">C4H11_02620</name>
</gene>
<evidence type="ECO:0000256" key="1">
    <source>
        <dbReference type="SAM" id="MobiDB-lite"/>
    </source>
</evidence>
<organism evidence="2 3">
    <name type="scientific">Bacteroides zoogleoformans</name>
    <dbReference type="NCBI Taxonomy" id="28119"/>
    <lineage>
        <taxon>Bacteria</taxon>
        <taxon>Pseudomonadati</taxon>
        <taxon>Bacteroidota</taxon>
        <taxon>Bacteroidia</taxon>
        <taxon>Bacteroidales</taxon>
        <taxon>Bacteroidaceae</taxon>
        <taxon>Bacteroides</taxon>
    </lineage>
</organism>
<sequence>MPECNFDIAIFYPPSDREKSRKNTYFCGKFHYIWCRSGKKEKRTPPVGESDDNRCGCRRKSHRKSR</sequence>
<proteinExistence type="predicted"/>
<keyword evidence="3" id="KW-1185">Reference proteome</keyword>
<feature type="region of interest" description="Disordered" evidence="1">
    <location>
        <begin position="39"/>
        <end position="66"/>
    </location>
</feature>
<name>A0ABM6T5K2_9BACE</name>